<evidence type="ECO:0000313" key="6">
    <source>
        <dbReference type="EMBL" id="MCQ4121869.1"/>
    </source>
</evidence>
<evidence type="ECO:0000313" key="7">
    <source>
        <dbReference type="Proteomes" id="UP001524501"/>
    </source>
</evidence>
<dbReference type="EMBL" id="JANFQF010000022">
    <property type="protein sequence ID" value="MCQ4121869.1"/>
    <property type="molecule type" value="Genomic_DNA"/>
</dbReference>
<evidence type="ECO:0000259" key="5">
    <source>
        <dbReference type="Pfam" id="PF03088"/>
    </source>
</evidence>
<sequence>MKPQRWTPSPAPERARRKRSSPLLPSVRRIELPAAGPEDVVRAADGSIYTGTADGHVLRIDPASGQVSRVTNTGGRPLGLHIAADGSLLICDAERGLLRLTDPDRPAEVLVDTVDGKPLTFASNVVDNPDDGLIYFTASSRRWSLDEWKGDLIEHSGTGRLLSLAPTGDVVTLLDGLHFANGVALAPDRSCLVVAETAEYRLNRYWLTGPRAGTRDTLIDNLPGFPDNIALGSDGLVWVTLASPRNPLLDALLPRPGMLRRLLWALPDRVKPQPERTTWVMGIDFDGTVVHDLQREGTDYAMVTGVVEHDGTLILGSLHESALALTHVPHDR</sequence>
<evidence type="ECO:0000256" key="1">
    <source>
        <dbReference type="ARBA" id="ARBA00009191"/>
    </source>
</evidence>
<dbReference type="Gene3D" id="2.120.10.30">
    <property type="entry name" value="TolB, C-terminal domain"/>
    <property type="match status" value="1"/>
</dbReference>
<protein>
    <submittedName>
        <fullName evidence="6">SMP-30/gluconolactonase/LRE family protein</fullName>
    </submittedName>
</protein>
<keyword evidence="3" id="KW-0325">Glycoprotein</keyword>
<name>A0ABT1QHU9_9NOCA</name>
<evidence type="ECO:0000256" key="4">
    <source>
        <dbReference type="SAM" id="MobiDB-lite"/>
    </source>
</evidence>
<organism evidence="6 7">
    <name type="scientific">Rhodococcus tibetensis</name>
    <dbReference type="NCBI Taxonomy" id="2965064"/>
    <lineage>
        <taxon>Bacteria</taxon>
        <taxon>Bacillati</taxon>
        <taxon>Actinomycetota</taxon>
        <taxon>Actinomycetes</taxon>
        <taxon>Mycobacteriales</taxon>
        <taxon>Nocardiaceae</taxon>
        <taxon>Rhodococcus</taxon>
    </lineage>
</organism>
<dbReference type="PANTHER" id="PTHR10426:SF88">
    <property type="entry name" value="ADIPOCYTE PLASMA MEMBRANE-ASSOCIATED PROTEIN HEMOMUCIN-RELATED"/>
    <property type="match status" value="1"/>
</dbReference>
<dbReference type="SUPFAM" id="SSF63829">
    <property type="entry name" value="Calcium-dependent phosphotriesterase"/>
    <property type="match status" value="1"/>
</dbReference>
<keyword evidence="2" id="KW-0597">Phosphoprotein</keyword>
<dbReference type="InterPro" id="IPR018119">
    <property type="entry name" value="Strictosidine_synth_cons-reg"/>
</dbReference>
<dbReference type="Pfam" id="PF20067">
    <property type="entry name" value="SSL_N"/>
    <property type="match status" value="1"/>
</dbReference>
<proteinExistence type="inferred from homology"/>
<comment type="caution">
    <text evidence="6">The sequence shown here is derived from an EMBL/GenBank/DDBJ whole genome shotgun (WGS) entry which is preliminary data.</text>
</comment>
<dbReference type="Proteomes" id="UP001524501">
    <property type="component" value="Unassembled WGS sequence"/>
</dbReference>
<feature type="region of interest" description="Disordered" evidence="4">
    <location>
        <begin position="1"/>
        <end position="23"/>
    </location>
</feature>
<reference evidence="6 7" key="1">
    <citation type="submission" date="2022-07" db="EMBL/GenBank/DDBJ databases">
        <title>Degradation activity of malathion, p-nitrophenol and potential low-temperature adaptation strategy of Rhodococcus sp. FXJ9.536.</title>
        <authorList>
            <person name="Huang J."/>
            <person name="Huang Y."/>
        </authorList>
    </citation>
    <scope>NUCLEOTIDE SEQUENCE [LARGE SCALE GENOMIC DNA]</scope>
    <source>
        <strain evidence="6 7">FXJ9.536</strain>
    </source>
</reference>
<keyword evidence="7" id="KW-1185">Reference proteome</keyword>
<comment type="similarity">
    <text evidence="1">Belongs to the strictosidine synthase family.</text>
</comment>
<dbReference type="InterPro" id="IPR011042">
    <property type="entry name" value="6-blade_b-propeller_TolB-like"/>
</dbReference>
<dbReference type="PANTHER" id="PTHR10426">
    <property type="entry name" value="STRICTOSIDINE SYNTHASE-RELATED"/>
    <property type="match status" value="1"/>
</dbReference>
<feature type="domain" description="Strictosidine synthase conserved region" evidence="5">
    <location>
        <begin position="128"/>
        <end position="209"/>
    </location>
</feature>
<gene>
    <name evidence="6" type="ORF">NOF53_22355</name>
</gene>
<dbReference type="RefSeq" id="WP_255972832.1">
    <property type="nucleotide sequence ID" value="NZ_JANFQF010000022.1"/>
</dbReference>
<evidence type="ECO:0000256" key="2">
    <source>
        <dbReference type="ARBA" id="ARBA00022553"/>
    </source>
</evidence>
<evidence type="ECO:0000256" key="3">
    <source>
        <dbReference type="ARBA" id="ARBA00023180"/>
    </source>
</evidence>
<accession>A0ABT1QHU9</accession>
<dbReference type="Pfam" id="PF03088">
    <property type="entry name" value="Str_synth"/>
    <property type="match status" value="1"/>
</dbReference>